<dbReference type="InterPro" id="IPR050109">
    <property type="entry name" value="HTH-type_TetR-like_transc_reg"/>
</dbReference>
<dbReference type="EMBL" id="CP074694">
    <property type="protein sequence ID" value="QVL31335.1"/>
    <property type="molecule type" value="Genomic_DNA"/>
</dbReference>
<evidence type="ECO:0000259" key="5">
    <source>
        <dbReference type="PROSITE" id="PS50977"/>
    </source>
</evidence>
<evidence type="ECO:0000256" key="4">
    <source>
        <dbReference type="PROSITE-ProRule" id="PRU00335"/>
    </source>
</evidence>
<organism evidence="6 7">
    <name type="scientific">Telmatocola sphagniphila</name>
    <dbReference type="NCBI Taxonomy" id="1123043"/>
    <lineage>
        <taxon>Bacteria</taxon>
        <taxon>Pseudomonadati</taxon>
        <taxon>Planctomycetota</taxon>
        <taxon>Planctomycetia</taxon>
        <taxon>Gemmatales</taxon>
        <taxon>Gemmataceae</taxon>
    </lineage>
</organism>
<dbReference type="PANTHER" id="PTHR30055:SF234">
    <property type="entry name" value="HTH-TYPE TRANSCRIPTIONAL REGULATOR BETI"/>
    <property type="match status" value="1"/>
</dbReference>
<dbReference type="Gene3D" id="1.10.10.60">
    <property type="entry name" value="Homeodomain-like"/>
    <property type="match status" value="1"/>
</dbReference>
<dbReference type="InterPro" id="IPR001647">
    <property type="entry name" value="HTH_TetR"/>
</dbReference>
<protein>
    <submittedName>
        <fullName evidence="6">TetR/AcrR family transcriptional regulator</fullName>
    </submittedName>
</protein>
<evidence type="ECO:0000313" key="7">
    <source>
        <dbReference type="Proteomes" id="UP000676194"/>
    </source>
</evidence>
<keyword evidence="3" id="KW-0804">Transcription</keyword>
<dbReference type="SUPFAM" id="SSF46689">
    <property type="entry name" value="Homeodomain-like"/>
    <property type="match status" value="1"/>
</dbReference>
<name>A0A8E6B367_9BACT</name>
<feature type="DNA-binding region" description="H-T-H motif" evidence="4">
    <location>
        <begin position="38"/>
        <end position="57"/>
    </location>
</feature>
<dbReference type="InterPro" id="IPR036271">
    <property type="entry name" value="Tet_transcr_reg_TetR-rel_C_sf"/>
</dbReference>
<feature type="domain" description="HTH tetR-type" evidence="5">
    <location>
        <begin position="15"/>
        <end position="75"/>
    </location>
</feature>
<keyword evidence="1" id="KW-0805">Transcription regulation</keyword>
<dbReference type="Pfam" id="PF16859">
    <property type="entry name" value="TetR_C_11"/>
    <property type="match status" value="1"/>
</dbReference>
<dbReference type="GO" id="GO:0000976">
    <property type="term" value="F:transcription cis-regulatory region binding"/>
    <property type="evidence" value="ECO:0007669"/>
    <property type="project" value="TreeGrafter"/>
</dbReference>
<dbReference type="PRINTS" id="PR00455">
    <property type="entry name" value="HTHTETR"/>
</dbReference>
<dbReference type="SUPFAM" id="SSF48498">
    <property type="entry name" value="Tetracyclin repressor-like, C-terminal domain"/>
    <property type="match status" value="1"/>
</dbReference>
<dbReference type="InterPro" id="IPR009057">
    <property type="entry name" value="Homeodomain-like_sf"/>
</dbReference>
<proteinExistence type="predicted"/>
<sequence length="226" mass="25401">MSDATTDARWRRRKADRPGEIRTAALDLFAERGFAATRMEDIAERAGVTKGTVYLYFPTKEELFKAIVRAELLPNLELLEAAAAEKVPADKLLEKLLTAWGTGLIPARLALVPKVMMAEAGNFPELARFYLQEVIDRGRRVLRAVLRRGVEEGSFRSMDVESVSYCILAPFVFSVIWRHTFERHDMNPLDIPALARAHLDILLQGLMVSPRSIGGKHAGRRSKTKK</sequence>
<dbReference type="KEGG" id="tsph:KIH39_21180"/>
<dbReference type="RefSeq" id="WP_213495216.1">
    <property type="nucleotide sequence ID" value="NZ_CP074694.1"/>
</dbReference>
<dbReference type="GO" id="GO:0003700">
    <property type="term" value="F:DNA-binding transcription factor activity"/>
    <property type="evidence" value="ECO:0007669"/>
    <property type="project" value="TreeGrafter"/>
</dbReference>
<dbReference type="Pfam" id="PF00440">
    <property type="entry name" value="TetR_N"/>
    <property type="match status" value="1"/>
</dbReference>
<gene>
    <name evidence="6" type="ORF">KIH39_21180</name>
</gene>
<evidence type="ECO:0000313" key="6">
    <source>
        <dbReference type="EMBL" id="QVL31335.1"/>
    </source>
</evidence>
<accession>A0A8E6B367</accession>
<reference evidence="6" key="1">
    <citation type="submission" date="2021-05" db="EMBL/GenBank/DDBJ databases">
        <title>Complete genome sequence of the cellulolytic planctomycete Telmatocola sphagniphila SP2T and characterization of the first cellulase from planctomycetes.</title>
        <authorList>
            <person name="Rakitin A.L."/>
            <person name="Beletsky A.V."/>
            <person name="Naumoff D.G."/>
            <person name="Kulichevskaya I.S."/>
            <person name="Mardanov A.V."/>
            <person name="Ravin N.V."/>
            <person name="Dedysh S.N."/>
        </authorList>
    </citation>
    <scope>NUCLEOTIDE SEQUENCE</scope>
    <source>
        <strain evidence="6">SP2T</strain>
    </source>
</reference>
<evidence type="ECO:0000256" key="3">
    <source>
        <dbReference type="ARBA" id="ARBA00023163"/>
    </source>
</evidence>
<dbReference type="InterPro" id="IPR011075">
    <property type="entry name" value="TetR_C"/>
</dbReference>
<dbReference type="PROSITE" id="PS50977">
    <property type="entry name" value="HTH_TETR_2"/>
    <property type="match status" value="1"/>
</dbReference>
<evidence type="ECO:0000256" key="2">
    <source>
        <dbReference type="ARBA" id="ARBA00023125"/>
    </source>
</evidence>
<evidence type="ECO:0000256" key="1">
    <source>
        <dbReference type="ARBA" id="ARBA00023015"/>
    </source>
</evidence>
<dbReference type="Proteomes" id="UP000676194">
    <property type="component" value="Chromosome"/>
</dbReference>
<dbReference type="AlphaFoldDB" id="A0A8E6B367"/>
<keyword evidence="2 4" id="KW-0238">DNA-binding</keyword>
<dbReference type="PANTHER" id="PTHR30055">
    <property type="entry name" value="HTH-TYPE TRANSCRIPTIONAL REGULATOR RUTR"/>
    <property type="match status" value="1"/>
</dbReference>
<dbReference type="Gene3D" id="1.10.357.10">
    <property type="entry name" value="Tetracycline Repressor, domain 2"/>
    <property type="match status" value="1"/>
</dbReference>
<keyword evidence="7" id="KW-1185">Reference proteome</keyword>
<dbReference type="FunFam" id="1.10.10.60:FF:000141">
    <property type="entry name" value="TetR family transcriptional regulator"/>
    <property type="match status" value="1"/>
</dbReference>